<evidence type="ECO:0000313" key="1">
    <source>
        <dbReference type="EMBL" id="EEX22287.1"/>
    </source>
</evidence>
<accession>C9L793</accession>
<dbReference type="HOGENOM" id="CLU_402094_0_0_9"/>
<reference evidence="1" key="1">
    <citation type="submission" date="2009-09" db="EMBL/GenBank/DDBJ databases">
        <authorList>
            <person name="Weinstock G."/>
            <person name="Sodergren E."/>
            <person name="Clifton S."/>
            <person name="Fulton L."/>
            <person name="Fulton B."/>
            <person name="Courtney L."/>
            <person name="Fronick C."/>
            <person name="Harrison M."/>
            <person name="Strong C."/>
            <person name="Farmer C."/>
            <person name="Delahaunty K."/>
            <person name="Markovic C."/>
            <person name="Hall O."/>
            <person name="Minx P."/>
            <person name="Tomlinson C."/>
            <person name="Mitreva M."/>
            <person name="Nelson J."/>
            <person name="Hou S."/>
            <person name="Wollam A."/>
            <person name="Pepin K.H."/>
            <person name="Johnson M."/>
            <person name="Bhonagiri V."/>
            <person name="Nash W.E."/>
            <person name="Warren W."/>
            <person name="Chinwalla A."/>
            <person name="Mardis E.R."/>
            <person name="Wilson R.K."/>
        </authorList>
    </citation>
    <scope>NUCLEOTIDE SEQUENCE [LARGE SCALE GENOMIC DNA]</scope>
    <source>
        <strain evidence="1">DSM 20583</strain>
    </source>
</reference>
<comment type="caution">
    <text evidence="1">The sequence shown here is derived from an EMBL/GenBank/DDBJ whole genome shotgun (WGS) entry which is preliminary data.</text>
</comment>
<dbReference type="Proteomes" id="UP000003755">
    <property type="component" value="Unassembled WGS sequence"/>
</dbReference>
<evidence type="ECO:0008006" key="3">
    <source>
        <dbReference type="Google" id="ProtNLM"/>
    </source>
</evidence>
<dbReference type="RefSeq" id="WP_003020071.1">
    <property type="nucleotide sequence ID" value="NZ_GG698589.1"/>
</dbReference>
<organism evidence="1 2">
    <name type="scientific">Blautia hansenii DSM 20583</name>
    <dbReference type="NCBI Taxonomy" id="537007"/>
    <lineage>
        <taxon>Bacteria</taxon>
        <taxon>Bacillati</taxon>
        <taxon>Bacillota</taxon>
        <taxon>Clostridia</taxon>
        <taxon>Lachnospirales</taxon>
        <taxon>Lachnospiraceae</taxon>
        <taxon>Blautia</taxon>
    </lineage>
</organism>
<dbReference type="AlphaFoldDB" id="C9L793"/>
<protein>
    <recommendedName>
        <fullName evidence="3">Peptidase S74 domain-containing protein</fullName>
    </recommendedName>
</protein>
<dbReference type="STRING" id="537007.BLAHAN_05255"/>
<evidence type="ECO:0000313" key="2">
    <source>
        <dbReference type="Proteomes" id="UP000003755"/>
    </source>
</evidence>
<keyword evidence="2" id="KW-1185">Reference proteome</keyword>
<dbReference type="eggNOG" id="ENOG5033SM6">
    <property type="taxonomic scope" value="Bacteria"/>
</dbReference>
<gene>
    <name evidence="1" type="ORF">BLAHAN_05255</name>
</gene>
<proteinExistence type="predicted"/>
<sequence length="684" mass="75504">MGKERNEVLKRLNFQNYLGSYWSEFSTFRREDTWKNENYISDGLDNVGIFKKAKEFLEAANKELIKSSTLQHRISTTLKNLLIMCPFADVRKYFALGNWLRLIVDEKVYKLRLISYEINYDDLDTIPVEFSDVLTGTTITDIESILSQSQSISTSYNSVKRQATQGEESNQTLKNWVEKGLDTSVTKIVNNADNQDIVFNKNGLLLRKYDDFTGKYSDEQTKLINSSIVMTTDNWKTSKVGIGKFTYYDPKDGQMKEGYGIIANQLVGGLLLSEEIGIYNKTGSMTFDDKNGLKISNKTNTVTINPNETNLFVINKGNQKIFYVDDTGNLNITGTLTAGSGSKIGYWGITDTAIYNTNATWGATNGKYFGDNGLSISDKFKVDAFGNVTASGTLTLANGKFNFSDDNLIVQADVSTENLRATGGKIANFTISQGYLHNGISIGKADSCGLSSGTLNGGSDDRMFWAGNDTFRVTKQGKLFSKDAQISGGKIGGFNIEETGLYSGKDKLFAGIDTDITSPVFWSGTTYAGRKTAPFQVAYSGKMKVPEVLVNTSIGSIFVGESNDTGINTVSILPSKDNTGSIGSPTKRWNAIYGNVIGQSPVNLYRNNDNFDISKAYTELENMQIYSSTSENEKININALPKSIQSGDTFNLADLLYWSIAVMKAAQNRIKILESKLEEKENGK</sequence>
<name>C9L793_BLAHA</name>
<dbReference type="EMBL" id="ABYU02000012">
    <property type="protein sequence ID" value="EEX22287.1"/>
    <property type="molecule type" value="Genomic_DNA"/>
</dbReference>